<dbReference type="PANTHER" id="PTHR42711:SF5">
    <property type="entry name" value="ABC TRANSPORTER ATP-BINDING PROTEIN NATA"/>
    <property type="match status" value="1"/>
</dbReference>
<feature type="domain" description="ABC transporter" evidence="8">
    <location>
        <begin position="4"/>
        <end position="229"/>
    </location>
</feature>
<dbReference type="InterPro" id="IPR025302">
    <property type="entry name" value="DrrA1/2-like_C"/>
</dbReference>
<keyword evidence="11" id="KW-1185">Reference proteome</keyword>
<dbReference type="SUPFAM" id="SSF52540">
    <property type="entry name" value="P-loop containing nucleoside triphosphate hydrolases"/>
    <property type="match status" value="1"/>
</dbReference>
<protein>
    <submittedName>
        <fullName evidence="10">ABC transporter ATP-binding protein</fullName>
    </submittedName>
    <submittedName>
        <fullName evidence="9">Phosphonates import ATP-binding protein PhnC</fullName>
    </submittedName>
</protein>
<comment type="similarity">
    <text evidence="2">Belongs to the ABC transporter superfamily.</text>
</comment>
<keyword evidence="4" id="KW-0547">Nucleotide-binding</keyword>
<keyword evidence="6" id="KW-0046">Antibiotic resistance</keyword>
<dbReference type="SMART" id="SM00382">
    <property type="entry name" value="AAA"/>
    <property type="match status" value="1"/>
</dbReference>
<dbReference type="GO" id="GO:0016887">
    <property type="term" value="F:ATP hydrolysis activity"/>
    <property type="evidence" value="ECO:0007669"/>
    <property type="project" value="InterPro"/>
</dbReference>
<proteinExistence type="inferred from homology"/>
<dbReference type="PROSITE" id="PS50893">
    <property type="entry name" value="ABC_TRANSPORTER_2"/>
    <property type="match status" value="1"/>
</dbReference>
<reference evidence="11" key="1">
    <citation type="submission" date="2015-07" db="EMBL/GenBank/DDBJ databases">
        <title>Nocardia seriolae U-1 whole genome shotgun sequence.</title>
        <authorList>
            <person name="Imajoh M."/>
            <person name="Fukumoto Y."/>
            <person name="Sukeda M."/>
            <person name="Yamane J."/>
            <person name="Yamasaki K."/>
            <person name="Shimizu M."/>
            <person name="Ohnishi K."/>
            <person name="Oshima S."/>
        </authorList>
    </citation>
    <scope>NUCLEOTIDE SEQUENCE [LARGE SCALE GENOMIC DNA]</scope>
    <source>
        <strain evidence="11">U-1</strain>
    </source>
</reference>
<dbReference type="GO" id="GO:0046677">
    <property type="term" value="P:response to antibiotic"/>
    <property type="evidence" value="ECO:0007669"/>
    <property type="project" value="UniProtKB-KW"/>
</dbReference>
<evidence type="ECO:0000256" key="7">
    <source>
        <dbReference type="SAM" id="MobiDB-lite"/>
    </source>
</evidence>
<dbReference type="InterPro" id="IPR027417">
    <property type="entry name" value="P-loop_NTPase"/>
</dbReference>
<evidence type="ECO:0000313" key="11">
    <source>
        <dbReference type="Proteomes" id="UP000037179"/>
    </source>
</evidence>
<accession>A0A0B8NAL2</accession>
<dbReference type="KEGG" id="nsr:NS506_04687"/>
<dbReference type="Pfam" id="PF00005">
    <property type="entry name" value="ABC_tran"/>
    <property type="match status" value="1"/>
</dbReference>
<dbReference type="InterPro" id="IPR017871">
    <property type="entry name" value="ABC_transporter-like_CS"/>
</dbReference>
<evidence type="ECO:0000313" key="12">
    <source>
        <dbReference type="Proteomes" id="UP000180166"/>
    </source>
</evidence>
<comment type="subcellular location">
    <subcellularLocation>
        <location evidence="1">Cell membrane</location>
        <topology evidence="1">Peripheral membrane protein</topology>
    </subcellularLocation>
</comment>
<dbReference type="GO" id="GO:0005524">
    <property type="term" value="F:ATP binding"/>
    <property type="evidence" value="ECO:0007669"/>
    <property type="project" value="UniProtKB-KW"/>
</dbReference>
<feature type="region of interest" description="Disordered" evidence="7">
    <location>
        <begin position="299"/>
        <end position="332"/>
    </location>
</feature>
<evidence type="ECO:0000313" key="9">
    <source>
        <dbReference type="EMBL" id="APA98733.1"/>
    </source>
</evidence>
<dbReference type="EMBL" id="CP017839">
    <property type="protein sequence ID" value="APA98733.1"/>
    <property type="molecule type" value="Genomic_DNA"/>
</dbReference>
<dbReference type="AlphaFoldDB" id="A0A0B8NAL2"/>
<dbReference type="RefSeq" id="WP_063864979.1">
    <property type="nucleotide sequence ID" value="NZ_AP017900.1"/>
</dbReference>
<sequence length="332" mass="35919">MGVIEAHAVSKRYRGTLALDRLELDIAPGEVYGFLGPNGAGKTTTIRLLLGLHRPSSGVVRVAGRDAWADPVAAHRHCAYVASEAILWPALTGAETFAYLEQLRGGCDRAYREVLIERFDFDPDKKVRALSKGNRQKVQLIAAFATRAEILILDEPTSGLDPLMEAAFRETVGEARARGQTVFLSSHVLSEVEALCDRIGILRAGRLIDEGTLEQLRHLSARTVEVNFAESGVELAGLRDLPGVEIAEFADHHAVLEVRGAMGPLLAALTRLPVTTIDSREPSLEEVFLVHYHDGGAARAGRSADHAVPRDGTVAPDDRAPPAGTVRPRTPR</sequence>
<organism evidence="10 11">
    <name type="scientific">Nocardia seriolae</name>
    <dbReference type="NCBI Taxonomy" id="37332"/>
    <lineage>
        <taxon>Bacteria</taxon>
        <taxon>Bacillati</taxon>
        <taxon>Actinomycetota</taxon>
        <taxon>Actinomycetes</taxon>
        <taxon>Mycobacteriales</taxon>
        <taxon>Nocardiaceae</taxon>
        <taxon>Nocardia</taxon>
    </lineage>
</organism>
<keyword evidence="5 10" id="KW-0067">ATP-binding</keyword>
<dbReference type="InterPro" id="IPR050763">
    <property type="entry name" value="ABC_transporter_ATP-binding"/>
</dbReference>
<evidence type="ECO:0000256" key="6">
    <source>
        <dbReference type="ARBA" id="ARBA00023251"/>
    </source>
</evidence>
<dbReference type="Gene3D" id="3.40.50.300">
    <property type="entry name" value="P-loop containing nucleotide triphosphate hydrolases"/>
    <property type="match status" value="1"/>
</dbReference>
<evidence type="ECO:0000259" key="8">
    <source>
        <dbReference type="PROSITE" id="PS50893"/>
    </source>
</evidence>
<dbReference type="InterPro" id="IPR003593">
    <property type="entry name" value="AAA+_ATPase"/>
</dbReference>
<reference evidence="9 12" key="3">
    <citation type="submission" date="2016-10" db="EMBL/GenBank/DDBJ databases">
        <title>Genome sequence of Nocardia seriolae strain EM150506, isolated from Anguila japonica.</title>
        <authorList>
            <person name="Han H.-J."/>
        </authorList>
    </citation>
    <scope>NUCLEOTIDE SEQUENCE [LARGE SCALE GENOMIC DNA]</scope>
    <source>
        <strain evidence="9 12">EM150506</strain>
    </source>
</reference>
<dbReference type="InterPro" id="IPR003439">
    <property type="entry name" value="ABC_transporter-like_ATP-bd"/>
</dbReference>
<dbReference type="PANTHER" id="PTHR42711">
    <property type="entry name" value="ABC TRANSPORTER ATP-BINDING PROTEIN"/>
    <property type="match status" value="1"/>
</dbReference>
<dbReference type="EMBL" id="BBYQ01000041">
    <property type="protein sequence ID" value="GAP28721.1"/>
    <property type="molecule type" value="Genomic_DNA"/>
</dbReference>
<evidence type="ECO:0000256" key="5">
    <source>
        <dbReference type="ARBA" id="ARBA00022840"/>
    </source>
</evidence>
<dbReference type="OrthoDB" id="9804819at2"/>
<gene>
    <name evidence="9" type="ORF">NS506_04687</name>
    <name evidence="10" type="ORF">NSK11_contig00041-0032</name>
</gene>
<evidence type="ECO:0000256" key="1">
    <source>
        <dbReference type="ARBA" id="ARBA00004202"/>
    </source>
</evidence>
<name>A0A0B8NAL2_9NOCA</name>
<dbReference type="GO" id="GO:0005886">
    <property type="term" value="C:plasma membrane"/>
    <property type="evidence" value="ECO:0007669"/>
    <property type="project" value="UniProtKB-SubCell"/>
</dbReference>
<evidence type="ECO:0000256" key="3">
    <source>
        <dbReference type="ARBA" id="ARBA00022448"/>
    </source>
</evidence>
<dbReference type="Pfam" id="PF13732">
    <property type="entry name" value="DrrA1-3_C"/>
    <property type="match status" value="1"/>
</dbReference>
<reference evidence="10 11" key="2">
    <citation type="journal article" date="2016" name="Genome Announc.">
        <title>Draft Genome Sequence of Erythromycin- and Oxytetracycline-Sensitive Nocardia seriolae Strain U-1 (NBRC 110359).</title>
        <authorList>
            <person name="Imajoh M."/>
            <person name="Sukeda M."/>
            <person name="Shimizu M."/>
            <person name="Yamane J."/>
            <person name="Ohnishi K."/>
            <person name="Oshima S."/>
        </authorList>
    </citation>
    <scope>NUCLEOTIDE SEQUENCE [LARGE SCALE GENOMIC DNA]</scope>
    <source>
        <strain evidence="10 11">U-1</strain>
    </source>
</reference>
<evidence type="ECO:0000313" key="10">
    <source>
        <dbReference type="EMBL" id="GAP28721.1"/>
    </source>
</evidence>
<dbReference type="Proteomes" id="UP000180166">
    <property type="component" value="Chromosome"/>
</dbReference>
<evidence type="ECO:0000256" key="2">
    <source>
        <dbReference type="ARBA" id="ARBA00005417"/>
    </source>
</evidence>
<feature type="compositionally biased region" description="Basic and acidic residues" evidence="7">
    <location>
        <begin position="299"/>
        <end position="309"/>
    </location>
</feature>
<dbReference type="Proteomes" id="UP000037179">
    <property type="component" value="Unassembled WGS sequence"/>
</dbReference>
<evidence type="ECO:0000256" key="4">
    <source>
        <dbReference type="ARBA" id="ARBA00022741"/>
    </source>
</evidence>
<dbReference type="CDD" id="cd03230">
    <property type="entry name" value="ABC_DR_subfamily_A"/>
    <property type="match status" value="1"/>
</dbReference>
<dbReference type="PROSITE" id="PS00211">
    <property type="entry name" value="ABC_TRANSPORTER_1"/>
    <property type="match status" value="1"/>
</dbReference>
<keyword evidence="3" id="KW-0813">Transport</keyword>
<dbReference type="GeneID" id="93374761"/>